<dbReference type="Proteomes" id="UP000324965">
    <property type="component" value="Unassembled WGS sequence"/>
</dbReference>
<evidence type="ECO:0000313" key="2">
    <source>
        <dbReference type="Proteomes" id="UP000324965"/>
    </source>
</evidence>
<comment type="caution">
    <text evidence="1">The sequence shown here is derived from an EMBL/GenBank/DDBJ whole genome shotgun (WGS) entry which is preliminary data.</text>
</comment>
<evidence type="ECO:0000313" key="1">
    <source>
        <dbReference type="EMBL" id="KAA0940237.1"/>
    </source>
</evidence>
<protein>
    <submittedName>
        <fullName evidence="1">Uncharacterized protein</fullName>
    </submittedName>
</protein>
<dbReference type="AlphaFoldDB" id="A0A5B0BEV3"/>
<reference evidence="1 2" key="1">
    <citation type="submission" date="2019-05" db="EMBL/GenBank/DDBJ databases">
        <authorList>
            <person name="Hariharan J."/>
            <person name="Choudoir M.J."/>
            <person name="Diebold P."/>
            <person name="Panke-Buisse K."/>
            <person name="Buckley D.H."/>
        </authorList>
    </citation>
    <scope>NUCLEOTIDE SEQUENCE [LARGE SCALE GENOMIC DNA]</scope>
    <source>
        <strain evidence="1 2">SUN51</strain>
    </source>
</reference>
<name>A0A5B0BEV3_9ACTN</name>
<organism evidence="1 2">
    <name type="scientific">Streptomyces apricus</name>
    <dbReference type="NCBI Taxonomy" id="1828112"/>
    <lineage>
        <taxon>Bacteria</taxon>
        <taxon>Bacillati</taxon>
        <taxon>Actinomycetota</taxon>
        <taxon>Actinomycetes</taxon>
        <taxon>Kitasatosporales</taxon>
        <taxon>Streptomycetaceae</taxon>
        <taxon>Streptomyces</taxon>
    </lineage>
</organism>
<keyword evidence="2" id="KW-1185">Reference proteome</keyword>
<proteinExistence type="predicted"/>
<dbReference type="EMBL" id="VDFC01000031">
    <property type="protein sequence ID" value="KAA0940237.1"/>
    <property type="molecule type" value="Genomic_DNA"/>
</dbReference>
<dbReference type="OrthoDB" id="4382049at2"/>
<gene>
    <name evidence="1" type="ORF">FGF04_10625</name>
</gene>
<dbReference type="RefSeq" id="WP_149511040.1">
    <property type="nucleotide sequence ID" value="NZ_VDFC01000031.1"/>
</dbReference>
<sequence length="60" mass="6547">MILFDPAEGAGLIAAYGSDERVPFQAWDIRFVDAVTEGQPVIYAIERVDAALRAVEVRPA</sequence>
<accession>A0A5B0BEV3</accession>